<dbReference type="Proteomes" id="UP000195570">
    <property type="component" value="Unassembled WGS sequence"/>
</dbReference>
<proteinExistence type="predicted"/>
<reference evidence="1" key="1">
    <citation type="submission" date="2016-09" db="EMBL/GenBank/DDBJ databases">
        <authorList>
            <person name="Hebert L."/>
            <person name="Moumen B."/>
        </authorList>
    </citation>
    <scope>NUCLEOTIDE SEQUENCE [LARGE SCALE GENOMIC DNA]</scope>
    <source>
        <strain evidence="1">OVI</strain>
    </source>
</reference>
<organism evidence="1 2">
    <name type="scientific">Trypanosoma equiperdum</name>
    <dbReference type="NCBI Taxonomy" id="5694"/>
    <lineage>
        <taxon>Eukaryota</taxon>
        <taxon>Discoba</taxon>
        <taxon>Euglenozoa</taxon>
        <taxon>Kinetoplastea</taxon>
        <taxon>Metakinetoplastina</taxon>
        <taxon>Trypanosomatida</taxon>
        <taxon>Trypanosomatidae</taxon>
        <taxon>Trypanosoma</taxon>
    </lineage>
</organism>
<evidence type="ECO:0000313" key="1">
    <source>
        <dbReference type="EMBL" id="SCU67371.1"/>
    </source>
</evidence>
<dbReference type="EMBL" id="CZPT02000733">
    <property type="protein sequence ID" value="SCU67371.1"/>
    <property type="molecule type" value="Genomic_DNA"/>
</dbReference>
<name>A0A1G4I6B6_TRYEQ</name>
<gene>
    <name evidence="1" type="ORF">TEOVI_000771400</name>
</gene>
<dbReference type="CDD" id="cd23671">
    <property type="entry name" value="MPSS3"/>
    <property type="match status" value="1"/>
</dbReference>
<dbReference type="GeneID" id="92381648"/>
<evidence type="ECO:0000313" key="2">
    <source>
        <dbReference type="Proteomes" id="UP000195570"/>
    </source>
</evidence>
<accession>A0A1G4I6B6</accession>
<dbReference type="AlphaFoldDB" id="A0A1G4I6B6"/>
<comment type="caution">
    <text evidence="1">The sequence shown here is derived from an EMBL/GenBank/DDBJ whole genome shotgun (WGS) entry which is preliminary data.</text>
</comment>
<keyword evidence="2" id="KW-1185">Reference proteome</keyword>
<dbReference type="RefSeq" id="XP_067078697.1">
    <property type="nucleotide sequence ID" value="XM_067222596.1"/>
</dbReference>
<dbReference type="VEuPathDB" id="TriTrypDB:TEOVI_000771400"/>
<sequence>MKKAWAQLERVLQPSSSRVNRSLITQQLEALYALPINCEAACRWEDAQRLFLRCNGHRPYYAGIMDQSTDNRLAVASFEENMLALQQRGLVCTTVGDKAPPCVGGGQTSRGLCRRSSIVCVNVGSCADLDLNMHEDCDETLLTLLHGVVVPYLHFRIVYGAGVSPPLVPRAPGPAICGASHDLSLQNELHIDSCVALLHPRGLCSSNCNNKAYRTAATLVRGAVSLATSDTLLHQRQDGCFTLHPDAMKLGSPRLFALQLWWNKEVGPLIQRGVEQSVKTDEVLSGAWIEVARKRVEELVERGGDDLPQPLRNMTRDDVAAFAADATLCWTLSAFDCNYKRLGPAQPACRLQFSEEARLSMALELMQTVKASLVKQPTGIPISELSATVCWPAASAWIGEKSLTEALTQFPAHFNVVNVEGKLVVMHGHLTGPSDNVTAEEVSEWLAAGHSEGLQKPCVAASPSDLTFHRETDLVVRAVAFLRKRHFGNVPVTYGELCGALLPKNNGKNDGDSDTLLNVLLRYDVLAADTAKGDSSINIQCGLRDGDAVRLSVREDRALRAFEAFRTTSRSAFQLYTEAIEPFFTCCRGAMRENGSCVVPLTLLERWLQVERLSLQSKELLDILRSAEGPYRIDEELCNVVLTNHTAKGEVLTPAFSLPATPPPPPPPAVSSRLTFEAQISRVLKTQRPDRLLHFVQTILHAVFDLILPHVSAPSGVPVRRLMRRIRWGSFVVTLGSLTSFVEAFDGLFFEVLSNASSHGEEKRDDVDLIVSAYKGPVSPWLLYARLIVRLFPADVDIPLGLIAEALSWSSRFAPMFGDLPSLLRRVGRQCRNGQLLAKVEMVRPVCDQDDACLWELLAKIRREAHLHHLERGSGETGQYVLLSETELYAYLPNDVKGERWNSTVKEEGARCLATTAVHRLPHFFEWHVDNTDTTTRYVRVVLPFSTPPTGVVCFVEEYVCPLLRQHKQTTIAELDEQLGWSHGAFDAHPAGSQAAGGTPSATSLCGLLRRYVESMHSPKIILEPQETTLSPLHHHVHVMPNPAVYTSPEDMLLLLNGLRISNEGITRVLPTHKPVSLFELISQQLDLHQPFREGLTTLERGSRWNVMLACESDSMDDCLQELDNCTGDILVWCEG</sequence>
<protein>
    <submittedName>
        <fullName evidence="1">Uncharacterized protein</fullName>
    </submittedName>
</protein>